<organism evidence="1">
    <name type="scientific">virus sp. ctpeS3</name>
    <dbReference type="NCBI Taxonomy" id="2826815"/>
    <lineage>
        <taxon>Viruses</taxon>
    </lineage>
</organism>
<evidence type="ECO:0000313" key="1">
    <source>
        <dbReference type="EMBL" id="DAE27711.1"/>
    </source>
</evidence>
<sequence length="100" mass="11444">MSCPADLEPYSKAYMLAQKETDSNMWAWWGTYGLSATLTAIDRALNGNKARAKYIEKSLNEQYSKDNEPKYKESNEEIAVYEMKQRINALRQSGLPESPD</sequence>
<accession>A0A8S5R8N9</accession>
<protein>
    <submittedName>
        <fullName evidence="1">Uncharacterized protein</fullName>
    </submittedName>
</protein>
<reference evidence="1" key="1">
    <citation type="journal article" date="2021" name="Proc. Natl. Acad. Sci. U.S.A.">
        <title>A Catalog of Tens of Thousands of Viruses from Human Metagenomes Reveals Hidden Associations with Chronic Diseases.</title>
        <authorList>
            <person name="Tisza M.J."/>
            <person name="Buck C.B."/>
        </authorList>
    </citation>
    <scope>NUCLEOTIDE SEQUENCE</scope>
    <source>
        <strain evidence="1">CtpeS3</strain>
    </source>
</reference>
<name>A0A8S5R8N9_9VIRU</name>
<dbReference type="EMBL" id="BK015845">
    <property type="protein sequence ID" value="DAE27711.1"/>
    <property type="molecule type" value="Genomic_DNA"/>
</dbReference>
<proteinExistence type="predicted"/>